<dbReference type="Gene3D" id="1.10.287.470">
    <property type="entry name" value="Helix hairpin bin"/>
    <property type="match status" value="1"/>
</dbReference>
<accession>A0A2I7N958</accession>
<evidence type="ECO:0000259" key="7">
    <source>
        <dbReference type="Pfam" id="PF25963"/>
    </source>
</evidence>
<reference evidence="9" key="1">
    <citation type="submission" date="2017-11" db="EMBL/GenBank/DDBJ databases">
        <authorList>
            <person name="Chan K.G."/>
            <person name="Lee L.S."/>
        </authorList>
    </citation>
    <scope>NUCLEOTIDE SEQUENCE [LARGE SCALE GENOMIC DNA]</scope>
    <source>
        <strain evidence="9">DSM 100970</strain>
    </source>
</reference>
<dbReference type="SUPFAM" id="SSF111369">
    <property type="entry name" value="HlyD-like secretion proteins"/>
    <property type="match status" value="2"/>
</dbReference>
<dbReference type="Pfam" id="PF25963">
    <property type="entry name" value="Beta-barrel_AAEA"/>
    <property type="match status" value="1"/>
</dbReference>
<keyword evidence="2 6" id="KW-0812">Transmembrane</keyword>
<dbReference type="OrthoDB" id="9811754at2"/>
<dbReference type="Gene3D" id="1.20.5.340">
    <property type="match status" value="1"/>
</dbReference>
<feature type="transmembrane region" description="Helical" evidence="6">
    <location>
        <begin position="12"/>
        <end position="31"/>
    </location>
</feature>
<evidence type="ECO:0000313" key="8">
    <source>
        <dbReference type="EMBL" id="AUR52775.1"/>
    </source>
</evidence>
<comment type="subcellular location">
    <subcellularLocation>
        <location evidence="1">Membrane</location>
        <topology evidence="1">Single-pass membrane protein</topology>
    </subcellularLocation>
</comment>
<evidence type="ECO:0000256" key="1">
    <source>
        <dbReference type="ARBA" id="ARBA00004167"/>
    </source>
</evidence>
<gene>
    <name evidence="8" type="ORF">CUN60_10890</name>
</gene>
<dbReference type="RefSeq" id="WP_102952063.1">
    <property type="nucleotide sequence ID" value="NZ_CP024847.1"/>
</dbReference>
<dbReference type="PANTHER" id="PTHR30386:SF26">
    <property type="entry name" value="TRANSPORT PROTEIN COMB"/>
    <property type="match status" value="1"/>
</dbReference>
<evidence type="ECO:0000256" key="2">
    <source>
        <dbReference type="ARBA" id="ARBA00022692"/>
    </source>
</evidence>
<keyword evidence="3 6" id="KW-1133">Transmembrane helix</keyword>
<dbReference type="Gene3D" id="2.40.50.100">
    <property type="match status" value="1"/>
</dbReference>
<organism evidence="8 9">
    <name type="scientific">Aquella oligotrophica</name>
    <dbReference type="NCBI Taxonomy" id="2067065"/>
    <lineage>
        <taxon>Bacteria</taxon>
        <taxon>Pseudomonadati</taxon>
        <taxon>Pseudomonadota</taxon>
        <taxon>Betaproteobacteria</taxon>
        <taxon>Neisseriales</taxon>
        <taxon>Neisseriaceae</taxon>
        <taxon>Aquella</taxon>
    </lineage>
</organism>
<dbReference type="InterPro" id="IPR050739">
    <property type="entry name" value="MFP"/>
</dbReference>
<feature type="coiled-coil region" evidence="5">
    <location>
        <begin position="87"/>
        <end position="194"/>
    </location>
</feature>
<dbReference type="Proteomes" id="UP000236655">
    <property type="component" value="Chromosome"/>
</dbReference>
<evidence type="ECO:0000256" key="6">
    <source>
        <dbReference type="SAM" id="Phobius"/>
    </source>
</evidence>
<dbReference type="EMBL" id="CP024847">
    <property type="protein sequence ID" value="AUR52775.1"/>
    <property type="molecule type" value="Genomic_DNA"/>
</dbReference>
<dbReference type="Gene3D" id="2.40.30.170">
    <property type="match status" value="1"/>
</dbReference>
<evidence type="ECO:0000256" key="4">
    <source>
        <dbReference type="ARBA" id="ARBA00023136"/>
    </source>
</evidence>
<sequence length="334" mass="37910">MLKILKLMHNELNLPIIVILIAAIIGIYHVFSYMIPFTDNAFVVTNITPVAADVSGFITDIHVKNGQPVKKNDPIFVVYQEPYRLALAQATANYQQALKKIVVLQKQIDKTNALIKSTQAELDKAKYELGLKKDISVAEAVPQLEIRKLGYDVETLANRLNSLKQEVEVLKAQIEEQNQTVASLKAKMDDAKVNLDLTTVRAPADGVIDNMYVSPNTPIKIHEPIFSFIDTSNYYIQANFNETDLRNVRVGDKVYIMLRMYYFDKIFHGEIVNTLWAAERQTTAPKSQIQKVQNENEWLLLPQRFPVQIKILDPDPNYPLNPGSSAYVYVSTKK</sequence>
<evidence type="ECO:0000256" key="3">
    <source>
        <dbReference type="ARBA" id="ARBA00022989"/>
    </source>
</evidence>
<dbReference type="AlphaFoldDB" id="A0A2I7N958"/>
<dbReference type="KEGG" id="nba:CUN60_10890"/>
<feature type="domain" description="p-hydroxybenzoic acid efflux pump subunit AaeA-like beta-barrel" evidence="7">
    <location>
        <begin position="234"/>
        <end position="330"/>
    </location>
</feature>
<keyword evidence="5" id="KW-0175">Coiled coil</keyword>
<keyword evidence="4 6" id="KW-0472">Membrane</keyword>
<keyword evidence="9" id="KW-1185">Reference proteome</keyword>
<proteinExistence type="predicted"/>
<dbReference type="InterPro" id="IPR058634">
    <property type="entry name" value="AaeA-lik-b-barrel"/>
</dbReference>
<protein>
    <submittedName>
        <fullName evidence="8">HlyD family secretion protein</fullName>
    </submittedName>
</protein>
<evidence type="ECO:0000313" key="9">
    <source>
        <dbReference type="Proteomes" id="UP000236655"/>
    </source>
</evidence>
<evidence type="ECO:0000256" key="5">
    <source>
        <dbReference type="SAM" id="Coils"/>
    </source>
</evidence>
<name>A0A2I7N958_9NEIS</name>
<dbReference type="PANTHER" id="PTHR30386">
    <property type="entry name" value="MEMBRANE FUSION SUBUNIT OF EMRAB-TOLC MULTIDRUG EFFLUX PUMP"/>
    <property type="match status" value="1"/>
</dbReference>
<dbReference type="GO" id="GO:0016020">
    <property type="term" value="C:membrane"/>
    <property type="evidence" value="ECO:0007669"/>
    <property type="project" value="UniProtKB-SubCell"/>
</dbReference>